<evidence type="ECO:0000256" key="1">
    <source>
        <dbReference type="SAM" id="Phobius"/>
    </source>
</evidence>
<proteinExistence type="predicted"/>
<accession>A0A6B9XP86</accession>
<keyword evidence="2" id="KW-0496">Mitochondrion</keyword>
<organism evidence="2">
    <name type="scientific">Picea sitchensis</name>
    <name type="common">Sitka spruce</name>
    <name type="synonym">Pinus sitchensis</name>
    <dbReference type="NCBI Taxonomy" id="3332"/>
    <lineage>
        <taxon>Eukaryota</taxon>
        <taxon>Viridiplantae</taxon>
        <taxon>Streptophyta</taxon>
        <taxon>Embryophyta</taxon>
        <taxon>Tracheophyta</taxon>
        <taxon>Spermatophyta</taxon>
        <taxon>Pinopsida</taxon>
        <taxon>Pinidae</taxon>
        <taxon>Conifers I</taxon>
        <taxon>Pinales</taxon>
        <taxon>Pinaceae</taxon>
        <taxon>Picea</taxon>
    </lineage>
</organism>
<protein>
    <submittedName>
        <fullName evidence="2">Uncharacterized protein</fullName>
    </submittedName>
</protein>
<feature type="transmembrane region" description="Helical" evidence="1">
    <location>
        <begin position="21"/>
        <end position="44"/>
    </location>
</feature>
<evidence type="ECO:0000313" key="2">
    <source>
        <dbReference type="EMBL" id="QHR89770.1"/>
    </source>
</evidence>
<reference evidence="2" key="1">
    <citation type="submission" date="2019-03" db="EMBL/GenBank/DDBJ databases">
        <title>Largest Complete Mitochondrial Genome of a Gymnosperm, Sitka Spruce (Picea sitchensis), Indicates Complex Physical Structure.</title>
        <authorList>
            <person name="Jackman S.D."/>
            <person name="Coombe L."/>
            <person name="Warren R."/>
            <person name="Kirk H."/>
            <person name="Trinh E."/>
            <person name="McLeod T."/>
            <person name="Pleasance S."/>
            <person name="Pandoh P."/>
            <person name="Zhao Y."/>
            <person name="Coope R."/>
            <person name="Bousquet J."/>
            <person name="Bohlmann J.C."/>
            <person name="Jones S.J.M."/>
            <person name="Birol I."/>
        </authorList>
    </citation>
    <scope>NUCLEOTIDE SEQUENCE</scope>
    <source>
        <strain evidence="2">Q903</strain>
    </source>
</reference>
<keyword evidence="1" id="KW-0812">Transmembrane</keyword>
<dbReference type="AlphaFoldDB" id="A0A6B9XP86"/>
<keyword evidence="1" id="KW-0472">Membrane</keyword>
<gene>
    <name evidence="2" type="primary">orf03815</name>
    <name evidence="2" type="ORF">Q903MT_gene3792</name>
</gene>
<sequence>MGQTTMHLRNARIGHFPVRTTHFALAPASVCFLPVLLATISAAVPCLYWP</sequence>
<keyword evidence="1" id="KW-1133">Transmembrane helix</keyword>
<name>A0A6B9XP86_PICSI</name>
<geneLocation type="mitochondrion" evidence="2"/>
<dbReference type="EMBL" id="MK697699">
    <property type="protein sequence ID" value="QHR89770.1"/>
    <property type="molecule type" value="Genomic_DNA"/>
</dbReference>